<gene>
    <name evidence="2" type="ORF">PIB30_006814</name>
</gene>
<dbReference type="SUPFAM" id="SSF81383">
    <property type="entry name" value="F-box domain"/>
    <property type="match status" value="1"/>
</dbReference>
<keyword evidence="3" id="KW-1185">Reference proteome</keyword>
<dbReference type="PROSITE" id="PS50181">
    <property type="entry name" value="FBOX"/>
    <property type="match status" value="1"/>
</dbReference>
<evidence type="ECO:0000313" key="3">
    <source>
        <dbReference type="Proteomes" id="UP001341840"/>
    </source>
</evidence>
<organism evidence="2 3">
    <name type="scientific">Stylosanthes scabra</name>
    <dbReference type="NCBI Taxonomy" id="79078"/>
    <lineage>
        <taxon>Eukaryota</taxon>
        <taxon>Viridiplantae</taxon>
        <taxon>Streptophyta</taxon>
        <taxon>Embryophyta</taxon>
        <taxon>Tracheophyta</taxon>
        <taxon>Spermatophyta</taxon>
        <taxon>Magnoliopsida</taxon>
        <taxon>eudicotyledons</taxon>
        <taxon>Gunneridae</taxon>
        <taxon>Pentapetalae</taxon>
        <taxon>rosids</taxon>
        <taxon>fabids</taxon>
        <taxon>Fabales</taxon>
        <taxon>Fabaceae</taxon>
        <taxon>Papilionoideae</taxon>
        <taxon>50 kb inversion clade</taxon>
        <taxon>dalbergioids sensu lato</taxon>
        <taxon>Dalbergieae</taxon>
        <taxon>Pterocarpus clade</taxon>
        <taxon>Stylosanthes</taxon>
    </lineage>
</organism>
<name>A0ABU6U3A0_9FABA</name>
<evidence type="ECO:0000313" key="2">
    <source>
        <dbReference type="EMBL" id="MED6155640.1"/>
    </source>
</evidence>
<dbReference type="Proteomes" id="UP001341840">
    <property type="component" value="Unassembled WGS sequence"/>
</dbReference>
<dbReference type="Pfam" id="PF00646">
    <property type="entry name" value="F-box"/>
    <property type="match status" value="1"/>
</dbReference>
<dbReference type="InterPro" id="IPR050796">
    <property type="entry name" value="SCF_F-box_component"/>
</dbReference>
<accession>A0ABU6U3A0</accession>
<comment type="caution">
    <text evidence="2">The sequence shown here is derived from an EMBL/GenBank/DDBJ whole genome shotgun (WGS) entry which is preliminary data.</text>
</comment>
<dbReference type="EMBL" id="JASCZI010120843">
    <property type="protein sequence ID" value="MED6155640.1"/>
    <property type="molecule type" value="Genomic_DNA"/>
</dbReference>
<dbReference type="PANTHER" id="PTHR31672:SF13">
    <property type="entry name" value="F-BOX PROTEIN CPR30-LIKE"/>
    <property type="match status" value="1"/>
</dbReference>
<dbReference type="SMART" id="SM00256">
    <property type="entry name" value="FBOX"/>
    <property type="match status" value="1"/>
</dbReference>
<protein>
    <recommendedName>
        <fullName evidence="1">F-box domain-containing protein</fullName>
    </recommendedName>
</protein>
<dbReference type="InterPro" id="IPR001810">
    <property type="entry name" value="F-box_dom"/>
</dbReference>
<proteinExistence type="predicted"/>
<sequence length="385" mass="44182">MSKSARPRPPRWRRSPFLGVPEEVVVEILVRLPATCLVHLKRVCRSWRTLISSPEFARYQLERSIAHGMQTSHARIAYSGHFLGLRRIGFSPLHSVFDNPSSSAKVVCVEALRCYHIVGSCNGLLCVLDTVSRTRVRLWNPCTGFTSESLRTGAFVLTCGFGYDHVNHKYKFFAAVKRKRSRFRDIVTKIFTFGVNHRWKRIENSPLIFHPFYFVSVIGLKGEFVKGTLNWVVPRPKNVIVYLDLGSETYGELCLPQRDPDDNFSITPVIGVLRNCLSVGFDHKKTHWALWLLNENQCWTKLAMIPYHPIFRLARLRTLYISDDDVLLVIGRNDDKLYLIYLNDGRIVLRMIDSSSHNDVSWSQGIDSRTLSVYYPSLVGDGVMF</sequence>
<feature type="domain" description="F-box" evidence="1">
    <location>
        <begin position="14"/>
        <end position="60"/>
    </location>
</feature>
<dbReference type="NCBIfam" id="TIGR01640">
    <property type="entry name" value="F_box_assoc_1"/>
    <property type="match status" value="1"/>
</dbReference>
<dbReference type="Pfam" id="PF07734">
    <property type="entry name" value="FBA_1"/>
    <property type="match status" value="1"/>
</dbReference>
<reference evidence="2 3" key="1">
    <citation type="journal article" date="2023" name="Plants (Basel)">
        <title>Bridging the Gap: Combining Genomics and Transcriptomics Approaches to Understand Stylosanthes scabra, an Orphan Legume from the Brazilian Caatinga.</title>
        <authorList>
            <person name="Ferreira-Neto J.R.C."/>
            <person name="da Silva M.D."/>
            <person name="Binneck E."/>
            <person name="de Melo N.F."/>
            <person name="da Silva R.H."/>
            <person name="de Melo A.L.T.M."/>
            <person name="Pandolfi V."/>
            <person name="Bustamante F.O."/>
            <person name="Brasileiro-Vidal A.C."/>
            <person name="Benko-Iseppon A.M."/>
        </authorList>
    </citation>
    <scope>NUCLEOTIDE SEQUENCE [LARGE SCALE GENOMIC DNA]</scope>
    <source>
        <tissue evidence="2">Leaves</tissue>
    </source>
</reference>
<evidence type="ECO:0000259" key="1">
    <source>
        <dbReference type="PROSITE" id="PS50181"/>
    </source>
</evidence>
<dbReference type="CDD" id="cd22157">
    <property type="entry name" value="F-box_AtFBW1-like"/>
    <property type="match status" value="1"/>
</dbReference>
<dbReference type="InterPro" id="IPR036047">
    <property type="entry name" value="F-box-like_dom_sf"/>
</dbReference>
<dbReference type="Gene3D" id="1.20.1280.50">
    <property type="match status" value="1"/>
</dbReference>
<dbReference type="InterPro" id="IPR006527">
    <property type="entry name" value="F-box-assoc_dom_typ1"/>
</dbReference>
<dbReference type="PANTHER" id="PTHR31672">
    <property type="entry name" value="BNACNNG10540D PROTEIN"/>
    <property type="match status" value="1"/>
</dbReference>
<dbReference type="InterPro" id="IPR017451">
    <property type="entry name" value="F-box-assoc_interact_dom"/>
</dbReference>